<keyword evidence="2" id="KW-0012">Acyltransferase</keyword>
<evidence type="ECO:0000256" key="1">
    <source>
        <dbReference type="ARBA" id="ARBA00022679"/>
    </source>
</evidence>
<proteinExistence type="predicted"/>
<protein>
    <recommendedName>
        <fullName evidence="3">N-acetyltransferase domain-containing protein</fullName>
    </recommendedName>
</protein>
<dbReference type="InterPro" id="IPR050832">
    <property type="entry name" value="Bact_Acetyltransf"/>
</dbReference>
<dbReference type="SUPFAM" id="SSF55729">
    <property type="entry name" value="Acyl-CoA N-acyltransferases (Nat)"/>
    <property type="match status" value="1"/>
</dbReference>
<dbReference type="OrthoDB" id="41532at2759"/>
<dbReference type="PANTHER" id="PTHR43877">
    <property type="entry name" value="AMINOALKYLPHOSPHONATE N-ACETYLTRANSFERASE-RELATED-RELATED"/>
    <property type="match status" value="1"/>
</dbReference>
<dbReference type="GO" id="GO:0016747">
    <property type="term" value="F:acyltransferase activity, transferring groups other than amino-acyl groups"/>
    <property type="evidence" value="ECO:0007669"/>
    <property type="project" value="InterPro"/>
</dbReference>
<reference evidence="4 5" key="1">
    <citation type="journal article" date="2018" name="IMA Fungus">
        <title>IMA Genome-F 9: Draft genome sequence of Annulohypoxylon stygium, Aspergillus mulundensis, Berkeleyomyces basicola (syn. Thielaviopsis basicola), Ceratocystis smalleyi, two Cercospora beticola strains, Coleophoma cylindrospora, Fusarium fracticaudum, Phialophora cf. hyalina, and Morchella septimelata.</title>
        <authorList>
            <person name="Wingfield B.D."/>
            <person name="Bills G.F."/>
            <person name="Dong Y."/>
            <person name="Huang W."/>
            <person name="Nel W.J."/>
            <person name="Swalarsk-Parry B.S."/>
            <person name="Vaghefi N."/>
            <person name="Wilken P.M."/>
            <person name="An Z."/>
            <person name="de Beer Z.W."/>
            <person name="De Vos L."/>
            <person name="Chen L."/>
            <person name="Duong T.A."/>
            <person name="Gao Y."/>
            <person name="Hammerbacher A."/>
            <person name="Kikkert J.R."/>
            <person name="Li Y."/>
            <person name="Li H."/>
            <person name="Li K."/>
            <person name="Li Q."/>
            <person name="Liu X."/>
            <person name="Ma X."/>
            <person name="Naidoo K."/>
            <person name="Pethybridge S.J."/>
            <person name="Sun J."/>
            <person name="Steenkamp E.T."/>
            <person name="van der Nest M.A."/>
            <person name="van Wyk S."/>
            <person name="Wingfield M.J."/>
            <person name="Xiong C."/>
            <person name="Yue Q."/>
            <person name="Zhang X."/>
        </authorList>
    </citation>
    <scope>NUCLEOTIDE SEQUENCE [LARGE SCALE GENOMIC DNA]</scope>
    <source>
        <strain evidence="4 5">BP6252</strain>
    </source>
</reference>
<comment type="caution">
    <text evidence="4">The sequence shown here is derived from an EMBL/GenBank/DDBJ whole genome shotgun (WGS) entry which is preliminary data.</text>
</comment>
<dbReference type="EMBL" id="PDLM01000007">
    <property type="protein sequence ID" value="RDW73393.1"/>
    <property type="molecule type" value="Genomic_DNA"/>
</dbReference>
<dbReference type="PROSITE" id="PS51186">
    <property type="entry name" value="GNAT"/>
    <property type="match status" value="1"/>
</dbReference>
<evidence type="ECO:0000259" key="3">
    <source>
        <dbReference type="PROSITE" id="PS51186"/>
    </source>
</evidence>
<dbReference type="Proteomes" id="UP000256645">
    <property type="component" value="Unassembled WGS sequence"/>
</dbReference>
<gene>
    <name evidence="4" type="ORF">BP6252_07300</name>
</gene>
<evidence type="ECO:0000256" key="2">
    <source>
        <dbReference type="ARBA" id="ARBA00023315"/>
    </source>
</evidence>
<name>A0A3D8RH56_9HELO</name>
<dbReference type="Gene3D" id="3.40.630.30">
    <property type="match status" value="1"/>
</dbReference>
<accession>A0A3D8RH56</accession>
<dbReference type="CDD" id="cd04301">
    <property type="entry name" value="NAT_SF"/>
    <property type="match status" value="1"/>
</dbReference>
<dbReference type="PANTHER" id="PTHR43877:SF5">
    <property type="entry name" value="BLL8307 PROTEIN"/>
    <property type="match status" value="1"/>
</dbReference>
<dbReference type="Pfam" id="PF00583">
    <property type="entry name" value="Acetyltransf_1"/>
    <property type="match status" value="1"/>
</dbReference>
<keyword evidence="1" id="KW-0808">Transferase</keyword>
<evidence type="ECO:0000313" key="4">
    <source>
        <dbReference type="EMBL" id="RDW73393.1"/>
    </source>
</evidence>
<organism evidence="4 5">
    <name type="scientific">Coleophoma cylindrospora</name>
    <dbReference type="NCBI Taxonomy" id="1849047"/>
    <lineage>
        <taxon>Eukaryota</taxon>
        <taxon>Fungi</taxon>
        <taxon>Dikarya</taxon>
        <taxon>Ascomycota</taxon>
        <taxon>Pezizomycotina</taxon>
        <taxon>Leotiomycetes</taxon>
        <taxon>Helotiales</taxon>
        <taxon>Dermateaceae</taxon>
        <taxon>Coleophoma</taxon>
    </lineage>
</organism>
<keyword evidence="5" id="KW-1185">Reference proteome</keyword>
<dbReference type="AlphaFoldDB" id="A0A3D8RH56"/>
<evidence type="ECO:0000313" key="5">
    <source>
        <dbReference type="Proteomes" id="UP000256645"/>
    </source>
</evidence>
<feature type="domain" description="N-acetyltransferase" evidence="3">
    <location>
        <begin position="17"/>
        <end position="172"/>
    </location>
</feature>
<dbReference type="InterPro" id="IPR016181">
    <property type="entry name" value="Acyl_CoA_acyltransferase"/>
</dbReference>
<dbReference type="InterPro" id="IPR000182">
    <property type="entry name" value="GNAT_dom"/>
</dbReference>
<sequence>MEIQSEKQASASTESDMIIAQDDISRPDITALLEAHFTALFVSIKANIRLLDVSALRHPSITIFTARNPASEELMGCTALKQISPIRGELKSMRTAAGHQRKGVAGALIRHILSVAKLRAYQEVILETGALEEFAPARALYARYGFVTCDGFEGYDNTPSEAKSVFMIYYIK</sequence>